<keyword evidence="2" id="KW-1185">Reference proteome</keyword>
<evidence type="ECO:0000313" key="1">
    <source>
        <dbReference type="EMBL" id="GAA0942258.1"/>
    </source>
</evidence>
<proteinExistence type="predicted"/>
<comment type="caution">
    <text evidence="1">The sequence shown here is derived from an EMBL/GenBank/DDBJ whole genome shotgun (WGS) entry which is preliminary data.</text>
</comment>
<sequence>MHLGDREVEHVRDHRNVELIDVPELFLDRMQDRYQRTPQTAQLRGDLAYTISTPGNRGGGRGRD</sequence>
<gene>
    <name evidence="1" type="ORF">GCM10009554_34580</name>
</gene>
<dbReference type="Proteomes" id="UP001500542">
    <property type="component" value="Unassembled WGS sequence"/>
</dbReference>
<organism evidence="1 2">
    <name type="scientific">Kribbella koreensis</name>
    <dbReference type="NCBI Taxonomy" id="57909"/>
    <lineage>
        <taxon>Bacteria</taxon>
        <taxon>Bacillati</taxon>
        <taxon>Actinomycetota</taxon>
        <taxon>Actinomycetes</taxon>
        <taxon>Propionibacteriales</taxon>
        <taxon>Kribbellaceae</taxon>
        <taxon>Kribbella</taxon>
    </lineage>
</organism>
<reference evidence="2" key="1">
    <citation type="journal article" date="2019" name="Int. J. Syst. Evol. Microbiol.">
        <title>The Global Catalogue of Microorganisms (GCM) 10K type strain sequencing project: providing services to taxonomists for standard genome sequencing and annotation.</title>
        <authorList>
            <consortium name="The Broad Institute Genomics Platform"/>
            <consortium name="The Broad Institute Genome Sequencing Center for Infectious Disease"/>
            <person name="Wu L."/>
            <person name="Ma J."/>
        </authorList>
    </citation>
    <scope>NUCLEOTIDE SEQUENCE [LARGE SCALE GENOMIC DNA]</scope>
    <source>
        <strain evidence="2">JCM 10977</strain>
    </source>
</reference>
<protein>
    <submittedName>
        <fullName evidence="1">Uncharacterized protein</fullName>
    </submittedName>
</protein>
<evidence type="ECO:0000313" key="2">
    <source>
        <dbReference type="Proteomes" id="UP001500542"/>
    </source>
</evidence>
<name>A0ABP4B029_9ACTN</name>
<dbReference type="EMBL" id="BAAAHK010000007">
    <property type="protein sequence ID" value="GAA0942258.1"/>
    <property type="molecule type" value="Genomic_DNA"/>
</dbReference>
<accession>A0ABP4B029</accession>